<proteinExistence type="predicted"/>
<dbReference type="AlphaFoldDB" id="A0A1D6K156"/>
<accession>A0A1D6K156</accession>
<dbReference type="EMBL" id="CM007647">
    <property type="protein sequence ID" value="ONL97503.1"/>
    <property type="molecule type" value="Genomic_DNA"/>
</dbReference>
<dbReference type="EMBL" id="CM007647">
    <property type="protein sequence ID" value="ONL97501.1"/>
    <property type="molecule type" value="Genomic_DNA"/>
</dbReference>
<name>A0A1D6K156_MAIZE</name>
<reference evidence="1" key="1">
    <citation type="submission" date="2015-12" db="EMBL/GenBank/DDBJ databases">
        <title>Update maize B73 reference genome by single molecule sequencing technologies.</title>
        <authorList>
            <consortium name="Maize Genome Sequencing Project"/>
            <person name="Ware D."/>
        </authorList>
    </citation>
    <scope>NUCLEOTIDE SEQUENCE [LARGE SCALE GENOMIC DNA]</scope>
    <source>
        <tissue evidence="1">Seedling</tissue>
    </source>
</reference>
<sequence>MRPLPILEDGFVPHGIMALAQHATLDVWSYPDSWCSYANPILERSHIFIDMLNCYILPSSQNSICFSSCFLSIFKWMVMNLDTYIKYIHQVLYESNNYLKRILIWDRGSSFLFQDINDVRLRKGKRLICSIVAYHDNSFILNRKI</sequence>
<evidence type="ECO:0000313" key="1">
    <source>
        <dbReference type="EMBL" id="ONL97503.1"/>
    </source>
</evidence>
<gene>
    <name evidence="1" type="ORF">ZEAMMB73_Zm00001d028965</name>
</gene>
<protein>
    <submittedName>
        <fullName evidence="1">MADS box interactor-like</fullName>
    </submittedName>
</protein>
<organism evidence="1">
    <name type="scientific">Zea mays</name>
    <name type="common">Maize</name>
    <dbReference type="NCBI Taxonomy" id="4577"/>
    <lineage>
        <taxon>Eukaryota</taxon>
        <taxon>Viridiplantae</taxon>
        <taxon>Streptophyta</taxon>
        <taxon>Embryophyta</taxon>
        <taxon>Tracheophyta</taxon>
        <taxon>Spermatophyta</taxon>
        <taxon>Magnoliopsida</taxon>
        <taxon>Liliopsida</taxon>
        <taxon>Poales</taxon>
        <taxon>Poaceae</taxon>
        <taxon>PACMAD clade</taxon>
        <taxon>Panicoideae</taxon>
        <taxon>Andropogonodae</taxon>
        <taxon>Andropogoneae</taxon>
        <taxon>Tripsacinae</taxon>
        <taxon>Zea</taxon>
    </lineage>
</organism>